<keyword evidence="1" id="KW-0732">Signal</keyword>
<dbReference type="AlphaFoldDB" id="A0PGP6"/>
<feature type="chain" id="PRO_5002629109" evidence="1">
    <location>
        <begin position="28"/>
        <end position="121"/>
    </location>
</feature>
<dbReference type="EMBL" id="AY829462">
    <property type="protein sequence ID" value="AAX40470.1"/>
    <property type="molecule type" value="mRNA"/>
</dbReference>
<reference evidence="2" key="1">
    <citation type="submission" date="2004-11" db="EMBL/GenBank/DDBJ databases">
        <authorList>
            <person name="Ha Y.-I."/>
            <person name="Jung J."/>
            <person name="Liu J."/>
            <person name="Choi D.-W."/>
        </authorList>
    </citation>
    <scope>NUCLEOTIDE SEQUENCE</scope>
</reference>
<sequence>MENKKVALVVVAMVVVLISTFAPLALAADEAGRSDGGNGDLIAVESVSRSNGGNGDSVTVDTVSWVSSNRKTLRSSIFLPQGYLPDGGLGCKSSGAWCGFDPHGCCGNCGCLVGFCYGTGC</sequence>
<protein>
    <submittedName>
        <fullName evidence="2">Specific abundant protein 1</fullName>
    </submittedName>
</protein>
<gene>
    <name evidence="2" type="primary">SAP1</name>
</gene>
<feature type="signal peptide" evidence="1">
    <location>
        <begin position="1"/>
        <end position="27"/>
    </location>
</feature>
<organism evidence="2">
    <name type="scientific">Panax ginseng</name>
    <name type="common">Korean ginseng</name>
    <dbReference type="NCBI Taxonomy" id="4054"/>
    <lineage>
        <taxon>Eukaryota</taxon>
        <taxon>Viridiplantae</taxon>
        <taxon>Streptophyta</taxon>
        <taxon>Embryophyta</taxon>
        <taxon>Tracheophyta</taxon>
        <taxon>Spermatophyta</taxon>
        <taxon>Magnoliopsida</taxon>
        <taxon>eudicotyledons</taxon>
        <taxon>Gunneridae</taxon>
        <taxon>Pentapetalae</taxon>
        <taxon>asterids</taxon>
        <taxon>campanulids</taxon>
        <taxon>Apiales</taxon>
        <taxon>Araliaceae</taxon>
        <taxon>Panax</taxon>
    </lineage>
</organism>
<name>A0PGP6_PANGI</name>
<proteinExistence type="evidence at transcript level"/>
<evidence type="ECO:0000313" key="2">
    <source>
        <dbReference type="EMBL" id="AAX40470.1"/>
    </source>
</evidence>
<accession>A0PGP6</accession>
<evidence type="ECO:0000256" key="1">
    <source>
        <dbReference type="SAM" id="SignalP"/>
    </source>
</evidence>